<feature type="transmembrane region" description="Helical" evidence="11">
    <location>
        <begin position="277"/>
        <end position="296"/>
    </location>
</feature>
<evidence type="ECO:0000256" key="3">
    <source>
        <dbReference type="ARBA" id="ARBA00022475"/>
    </source>
</evidence>
<dbReference type="InterPro" id="IPR039421">
    <property type="entry name" value="Type_1_exporter"/>
</dbReference>
<dbReference type="Gene3D" id="3.40.50.300">
    <property type="entry name" value="P-loop containing nucleotide triphosphate hydrolases"/>
    <property type="match status" value="1"/>
</dbReference>
<feature type="transmembrane region" description="Helical" evidence="11">
    <location>
        <begin position="250"/>
        <end position="271"/>
    </location>
</feature>
<dbReference type="CDD" id="cd18552">
    <property type="entry name" value="ABC_6TM_MsbA_like"/>
    <property type="match status" value="1"/>
</dbReference>
<dbReference type="NCBIfam" id="TIGR02203">
    <property type="entry name" value="MsbA_lipidA"/>
    <property type="match status" value="1"/>
</dbReference>
<dbReference type="GO" id="GO:0015421">
    <property type="term" value="F:ABC-type oligopeptide transporter activity"/>
    <property type="evidence" value="ECO:0007669"/>
    <property type="project" value="TreeGrafter"/>
</dbReference>
<dbReference type="PANTHER" id="PTHR43394:SF1">
    <property type="entry name" value="ATP-BINDING CASSETTE SUB-FAMILY B MEMBER 10, MITOCHONDRIAL"/>
    <property type="match status" value="1"/>
</dbReference>
<dbReference type="Pfam" id="PF00664">
    <property type="entry name" value="ABC_membrane"/>
    <property type="match status" value="1"/>
</dbReference>
<dbReference type="InterPro" id="IPR011527">
    <property type="entry name" value="ABC1_TM_dom"/>
</dbReference>
<evidence type="ECO:0000256" key="5">
    <source>
        <dbReference type="ARBA" id="ARBA00022741"/>
    </source>
</evidence>
<evidence type="ECO:0000256" key="6">
    <source>
        <dbReference type="ARBA" id="ARBA00022840"/>
    </source>
</evidence>
<feature type="transmembrane region" description="Helical" evidence="11">
    <location>
        <begin position="26"/>
        <end position="49"/>
    </location>
</feature>
<keyword evidence="9" id="KW-0445">Lipid transport</keyword>
<dbReference type="KEGG" id="nwr:E3U44_01570"/>
<evidence type="ECO:0000256" key="7">
    <source>
        <dbReference type="ARBA" id="ARBA00022967"/>
    </source>
</evidence>
<keyword evidence="6 14" id="KW-0067">ATP-binding</keyword>
<dbReference type="GO" id="GO:0005524">
    <property type="term" value="F:ATP binding"/>
    <property type="evidence" value="ECO:0007669"/>
    <property type="project" value="UniProtKB-KW"/>
</dbReference>
<keyword evidence="8 11" id="KW-1133">Transmembrane helix</keyword>
<dbReference type="EMBL" id="CP038033">
    <property type="protein sequence ID" value="QBQ56406.1"/>
    <property type="molecule type" value="Genomic_DNA"/>
</dbReference>
<feature type="domain" description="ABC transporter" evidence="12">
    <location>
        <begin position="343"/>
        <end position="579"/>
    </location>
</feature>
<dbReference type="GO" id="GO:0005886">
    <property type="term" value="C:plasma membrane"/>
    <property type="evidence" value="ECO:0007669"/>
    <property type="project" value="UniProtKB-SubCell"/>
</dbReference>
<evidence type="ECO:0000256" key="1">
    <source>
        <dbReference type="ARBA" id="ARBA00004651"/>
    </source>
</evidence>
<dbReference type="RefSeq" id="WP_134359620.1">
    <property type="nucleotide sequence ID" value="NZ_CP038033.1"/>
</dbReference>
<feature type="transmembrane region" description="Helical" evidence="11">
    <location>
        <begin position="160"/>
        <end position="186"/>
    </location>
</feature>
<evidence type="ECO:0000256" key="4">
    <source>
        <dbReference type="ARBA" id="ARBA00022692"/>
    </source>
</evidence>
<keyword evidence="15" id="KW-1185">Reference proteome</keyword>
<dbReference type="InterPro" id="IPR027417">
    <property type="entry name" value="P-loop_NTPase"/>
</dbReference>
<dbReference type="InterPro" id="IPR011917">
    <property type="entry name" value="ABC_transpr_lipidA"/>
</dbReference>
<dbReference type="PANTHER" id="PTHR43394">
    <property type="entry name" value="ATP-DEPENDENT PERMEASE MDL1, MITOCHONDRIAL"/>
    <property type="match status" value="1"/>
</dbReference>
<keyword evidence="3" id="KW-1003">Cell membrane</keyword>
<dbReference type="PROSITE" id="PS50893">
    <property type="entry name" value="ABC_TRANSPORTER_2"/>
    <property type="match status" value="1"/>
</dbReference>
<dbReference type="PROSITE" id="PS50929">
    <property type="entry name" value="ABC_TM1F"/>
    <property type="match status" value="1"/>
</dbReference>
<dbReference type="Proteomes" id="UP000294325">
    <property type="component" value="Chromosome"/>
</dbReference>
<dbReference type="SMART" id="SM00382">
    <property type="entry name" value="AAA"/>
    <property type="match status" value="1"/>
</dbReference>
<name>A0A4P7C5U8_9GAMM</name>
<feature type="domain" description="ABC transmembrane type-1" evidence="13">
    <location>
        <begin position="29"/>
        <end position="311"/>
    </location>
</feature>
<keyword evidence="4 11" id="KW-0812">Transmembrane</keyword>
<evidence type="ECO:0000256" key="11">
    <source>
        <dbReference type="SAM" id="Phobius"/>
    </source>
</evidence>
<dbReference type="AlphaFoldDB" id="A0A4P7C5U8"/>
<dbReference type="GO" id="GO:0016887">
    <property type="term" value="F:ATP hydrolysis activity"/>
    <property type="evidence" value="ECO:0007669"/>
    <property type="project" value="InterPro"/>
</dbReference>
<sequence length="597" mass="66274">MTLTSSLESGLVVYHRLLGYVRPYRWIFAVSVITMAVYAATETGLAALMKPLMDGSFVERDPATIKLIPLLLIGLFVIRGIANFTTNYGLRWVARRVVKDLRKDMFCHLLTLPARYYDQNSSGQLLAKLIYDVEQVSNAATDAILTIVRDSLTILGLLAWMLYLNGLLTLIILVTVPIIALIVWWISYRFRRISRKIQNSMGDVSQVAQEALEGHREVKIFGGQAYEAERFDHVNEQNRQQTMKMVATDAISQPVVQFIAVLGLAGVIYLATRETMLTQISIGTFISFVTAMMMLLGPVKRLTKINGTLQRGIAAAQSIFSLLGEPPETNGGQQTLGCVQGAVRFEQLSFCYDATKGPVLENINLEIMPCQTVALVGHSGSGKSTLVSLLARLYEIDCGRIFLDGIDIQELPLTELRKQIALVNQQIVLFNDTIAHNIAYGSHRQVSKQDIIRAAEAAHAMEFINRLPRGLETVIGENGILLSGGQRQRLAIARALLKDAPILILDEATASLDTEAERHIQAALETLMRRRTTLVIAHRLSTIENADQIIVLHQGRILERGTHHQLLAQQGHYAELYRLQFHNGNEHALPLAANVGL</sequence>
<dbReference type="OrthoDB" id="9759820at2"/>
<evidence type="ECO:0000313" key="15">
    <source>
        <dbReference type="Proteomes" id="UP000294325"/>
    </source>
</evidence>
<keyword evidence="5" id="KW-0547">Nucleotide-binding</keyword>
<evidence type="ECO:0000259" key="13">
    <source>
        <dbReference type="PROSITE" id="PS50929"/>
    </source>
</evidence>
<feature type="transmembrane region" description="Helical" evidence="11">
    <location>
        <begin position="70"/>
        <end position="90"/>
    </location>
</feature>
<evidence type="ECO:0000259" key="12">
    <source>
        <dbReference type="PROSITE" id="PS50893"/>
    </source>
</evidence>
<evidence type="ECO:0000256" key="2">
    <source>
        <dbReference type="ARBA" id="ARBA00022448"/>
    </source>
</evidence>
<dbReference type="Gene3D" id="1.20.1560.10">
    <property type="entry name" value="ABC transporter type 1, transmembrane domain"/>
    <property type="match status" value="1"/>
</dbReference>
<accession>A0A4P7C5U8</accession>
<dbReference type="PROSITE" id="PS00211">
    <property type="entry name" value="ABC_TRANSPORTER_1"/>
    <property type="match status" value="1"/>
</dbReference>
<dbReference type="SUPFAM" id="SSF90123">
    <property type="entry name" value="ABC transporter transmembrane region"/>
    <property type="match status" value="1"/>
</dbReference>
<dbReference type="InterPro" id="IPR036640">
    <property type="entry name" value="ABC1_TM_sf"/>
</dbReference>
<gene>
    <name evidence="14" type="primary">msbA</name>
    <name evidence="14" type="ORF">E3U44_01570</name>
</gene>
<keyword evidence="7" id="KW-1278">Translocase</keyword>
<evidence type="ECO:0000256" key="8">
    <source>
        <dbReference type="ARBA" id="ARBA00022989"/>
    </source>
</evidence>
<dbReference type="SUPFAM" id="SSF52540">
    <property type="entry name" value="P-loop containing nucleoside triphosphate hydrolases"/>
    <property type="match status" value="1"/>
</dbReference>
<comment type="subcellular location">
    <subcellularLocation>
        <location evidence="1">Cell membrane</location>
        <topology evidence="1">Multi-pass membrane protein</topology>
    </subcellularLocation>
</comment>
<evidence type="ECO:0000256" key="9">
    <source>
        <dbReference type="ARBA" id="ARBA00023055"/>
    </source>
</evidence>
<reference evidence="14 15" key="1">
    <citation type="submission" date="2019-03" db="EMBL/GenBank/DDBJ databases">
        <title>The genome sequence of Nitrosococcus wardiae strain D1FHST reveals the archetypal metabolic capacity of ammonia-oxidizing Gammaproteobacteria.</title>
        <authorList>
            <person name="Wang L."/>
            <person name="Lim C.K."/>
            <person name="Hanson T.E."/>
            <person name="Dang H."/>
            <person name="Klotz M.G."/>
        </authorList>
    </citation>
    <scope>NUCLEOTIDE SEQUENCE [LARGE SCALE GENOMIC DNA]</scope>
    <source>
        <strain evidence="14 15">D1FHS</strain>
    </source>
</reference>
<evidence type="ECO:0000256" key="10">
    <source>
        <dbReference type="ARBA" id="ARBA00023136"/>
    </source>
</evidence>
<dbReference type="GO" id="GO:0034040">
    <property type="term" value="F:ATPase-coupled lipid transmembrane transporter activity"/>
    <property type="evidence" value="ECO:0007669"/>
    <property type="project" value="InterPro"/>
</dbReference>
<evidence type="ECO:0000313" key="14">
    <source>
        <dbReference type="EMBL" id="QBQ56406.1"/>
    </source>
</evidence>
<dbReference type="Pfam" id="PF00005">
    <property type="entry name" value="ABC_tran"/>
    <property type="match status" value="1"/>
</dbReference>
<keyword evidence="10 11" id="KW-0472">Membrane</keyword>
<keyword evidence="2" id="KW-0813">Transport</keyword>
<dbReference type="InterPro" id="IPR017871">
    <property type="entry name" value="ABC_transporter-like_CS"/>
</dbReference>
<dbReference type="FunFam" id="3.40.50.300:FF:000140">
    <property type="entry name" value="Lipid A export ATP-binding/permease protein MsbA"/>
    <property type="match status" value="1"/>
</dbReference>
<dbReference type="InterPro" id="IPR003593">
    <property type="entry name" value="AAA+_ATPase"/>
</dbReference>
<dbReference type="InterPro" id="IPR003439">
    <property type="entry name" value="ABC_transporter-like_ATP-bd"/>
</dbReference>
<protein>
    <submittedName>
        <fullName evidence="14">Lipid A export permease/ATP-binding protein MsbA</fullName>
    </submittedName>
</protein>
<proteinExistence type="predicted"/>
<organism evidence="14 15">
    <name type="scientific">Nitrosococcus wardiae</name>
    <dbReference type="NCBI Taxonomy" id="1814290"/>
    <lineage>
        <taxon>Bacteria</taxon>
        <taxon>Pseudomonadati</taxon>
        <taxon>Pseudomonadota</taxon>
        <taxon>Gammaproteobacteria</taxon>
        <taxon>Chromatiales</taxon>
        <taxon>Chromatiaceae</taxon>
        <taxon>Nitrosococcus</taxon>
    </lineage>
</organism>